<gene>
    <name evidence="2" type="ORF">CEY00_Acc22304</name>
</gene>
<evidence type="ECO:0000313" key="3">
    <source>
        <dbReference type="Proteomes" id="UP000241394"/>
    </source>
</evidence>
<dbReference type="SUPFAM" id="SSF49879">
    <property type="entry name" value="SMAD/FHA domain"/>
    <property type="match status" value="1"/>
</dbReference>
<reference evidence="2 3" key="1">
    <citation type="submission" date="2017-07" db="EMBL/GenBank/DDBJ databases">
        <title>An improved, manually edited Actinidia chinensis var. chinensis (kiwifruit) genome highlights the challenges associated with draft genomes and gene prediction in plants.</title>
        <authorList>
            <person name="Pilkington S."/>
            <person name="Crowhurst R."/>
            <person name="Hilario E."/>
            <person name="Nardozza S."/>
            <person name="Fraser L."/>
            <person name="Peng Y."/>
            <person name="Gunaseelan K."/>
            <person name="Simpson R."/>
            <person name="Tahir J."/>
            <person name="Deroles S."/>
            <person name="Templeton K."/>
            <person name="Luo Z."/>
            <person name="Davy M."/>
            <person name="Cheng C."/>
            <person name="Mcneilage M."/>
            <person name="Scaglione D."/>
            <person name="Liu Y."/>
            <person name="Zhang Q."/>
            <person name="Datson P."/>
            <person name="De Silva N."/>
            <person name="Gardiner S."/>
            <person name="Bassett H."/>
            <person name="Chagne D."/>
            <person name="Mccallum J."/>
            <person name="Dzierzon H."/>
            <person name="Deng C."/>
            <person name="Wang Y.-Y."/>
            <person name="Barron N."/>
            <person name="Manako K."/>
            <person name="Bowen J."/>
            <person name="Foster T."/>
            <person name="Erridge Z."/>
            <person name="Tiffin H."/>
            <person name="Waite C."/>
            <person name="Davies K."/>
            <person name="Grierson E."/>
            <person name="Laing W."/>
            <person name="Kirk R."/>
            <person name="Chen X."/>
            <person name="Wood M."/>
            <person name="Montefiori M."/>
            <person name="Brummell D."/>
            <person name="Schwinn K."/>
            <person name="Catanach A."/>
            <person name="Fullerton C."/>
            <person name="Li D."/>
            <person name="Meiyalaghan S."/>
            <person name="Nieuwenhuizen N."/>
            <person name="Read N."/>
            <person name="Prakash R."/>
            <person name="Hunter D."/>
            <person name="Zhang H."/>
            <person name="Mckenzie M."/>
            <person name="Knabel M."/>
            <person name="Harris A."/>
            <person name="Allan A."/>
            <person name="Chen A."/>
            <person name="Janssen B."/>
            <person name="Plunkett B."/>
            <person name="Dwamena C."/>
            <person name="Voogd C."/>
            <person name="Leif D."/>
            <person name="Lafferty D."/>
            <person name="Souleyre E."/>
            <person name="Varkonyi-Gasic E."/>
            <person name="Gambi F."/>
            <person name="Hanley J."/>
            <person name="Yao J.-L."/>
            <person name="Cheung J."/>
            <person name="David K."/>
            <person name="Warren B."/>
            <person name="Marsh K."/>
            <person name="Snowden K."/>
            <person name="Lin-Wang K."/>
            <person name="Brian L."/>
            <person name="Martinez-Sanchez M."/>
            <person name="Wang M."/>
            <person name="Ileperuma N."/>
            <person name="Macnee N."/>
            <person name="Campin R."/>
            <person name="Mcatee P."/>
            <person name="Drummond R."/>
            <person name="Espley R."/>
            <person name="Ireland H."/>
            <person name="Wu R."/>
            <person name="Atkinson R."/>
            <person name="Karunairetnam S."/>
            <person name="Bulley S."/>
            <person name="Chunkath S."/>
            <person name="Hanley Z."/>
            <person name="Storey R."/>
            <person name="Thrimawithana A."/>
            <person name="Thomson S."/>
            <person name="David C."/>
            <person name="Testolin R."/>
        </authorList>
    </citation>
    <scope>NUCLEOTIDE SEQUENCE [LARGE SCALE GENOMIC DNA]</scope>
    <source>
        <strain evidence="3">cv. Red5</strain>
        <tissue evidence="2">Young leaf</tissue>
    </source>
</reference>
<feature type="compositionally biased region" description="Basic residues" evidence="1">
    <location>
        <begin position="202"/>
        <end position="211"/>
    </location>
</feature>
<dbReference type="STRING" id="1590841.A0A2R6PT13"/>
<dbReference type="AlphaFoldDB" id="A0A2R6PT13"/>
<comment type="caution">
    <text evidence="2">The sequence shown here is derived from an EMBL/GenBank/DDBJ whole genome shotgun (WGS) entry which is preliminary data.</text>
</comment>
<dbReference type="InParanoid" id="A0A2R6PT13"/>
<dbReference type="InterPro" id="IPR008984">
    <property type="entry name" value="SMAD_FHA_dom_sf"/>
</dbReference>
<dbReference type="FunCoup" id="A0A2R6PT13">
    <property type="interactions" value="1213"/>
</dbReference>
<dbReference type="OMA" id="MGHEFDS"/>
<dbReference type="OrthoDB" id="688570at2759"/>
<organism evidence="2 3">
    <name type="scientific">Actinidia chinensis var. chinensis</name>
    <name type="common">Chinese soft-hair kiwi</name>
    <dbReference type="NCBI Taxonomy" id="1590841"/>
    <lineage>
        <taxon>Eukaryota</taxon>
        <taxon>Viridiplantae</taxon>
        <taxon>Streptophyta</taxon>
        <taxon>Embryophyta</taxon>
        <taxon>Tracheophyta</taxon>
        <taxon>Spermatophyta</taxon>
        <taxon>Magnoliopsida</taxon>
        <taxon>eudicotyledons</taxon>
        <taxon>Gunneridae</taxon>
        <taxon>Pentapetalae</taxon>
        <taxon>asterids</taxon>
        <taxon>Ericales</taxon>
        <taxon>Actinidiaceae</taxon>
        <taxon>Actinidia</taxon>
    </lineage>
</organism>
<accession>A0A2R6PT13</accession>
<dbReference type="EMBL" id="NKQK01000023">
    <property type="protein sequence ID" value="PSR96169.1"/>
    <property type="molecule type" value="Genomic_DNA"/>
</dbReference>
<dbReference type="PANTHER" id="PTHR37733:SF1">
    <property type="entry name" value="SMAD_FHA DOMAIN-CONTAINING PROTEIN"/>
    <property type="match status" value="1"/>
</dbReference>
<name>A0A2R6PT13_ACTCC</name>
<keyword evidence="3" id="KW-1185">Reference proteome</keyword>
<sequence length="294" mass="34200">MEIECEGGTKILLKNGFKREIGRGLGFDSKDRTISRRHVSFEIRTHPTSNARVRFEVIGKNPMWVYHSASGEIRVFRNSEGDEMEAGDMFCVSAKKPVWFAVKRLEFEGEDEREVEREMRSENEMAEGIQSGFALRSIEDLDIDSLDVSDIDPVKEFGFLVIGHEFNHYPKQMIRHANTWDWFLDERKEESEDDEVSDKKGKIGARRKRKKGEGNDDDEWMVENEDDKELITKIRKVQRPKYSTRSTDREKTNKGSVQKKTISVNEDDEDDDTLGGFIVTNDNMEEEEEINEEE</sequence>
<feature type="compositionally biased region" description="Polar residues" evidence="1">
    <location>
        <begin position="254"/>
        <end position="264"/>
    </location>
</feature>
<feature type="compositionally biased region" description="Acidic residues" evidence="1">
    <location>
        <begin position="215"/>
        <end position="228"/>
    </location>
</feature>
<evidence type="ECO:0000313" key="2">
    <source>
        <dbReference type="EMBL" id="PSR96169.1"/>
    </source>
</evidence>
<evidence type="ECO:0000256" key="1">
    <source>
        <dbReference type="SAM" id="MobiDB-lite"/>
    </source>
</evidence>
<dbReference type="PANTHER" id="PTHR37733">
    <property type="entry name" value="SMAD/FHA DOMAIN-CONTAINING PROTEIN"/>
    <property type="match status" value="1"/>
</dbReference>
<dbReference type="CDD" id="cd22671">
    <property type="entry name" value="FHA_APTX-like"/>
    <property type="match status" value="1"/>
</dbReference>
<reference evidence="3" key="2">
    <citation type="journal article" date="2018" name="BMC Genomics">
        <title>A manually annotated Actinidia chinensis var. chinensis (kiwifruit) genome highlights the challenges associated with draft genomes and gene prediction in plants.</title>
        <authorList>
            <person name="Pilkington S.M."/>
            <person name="Crowhurst R."/>
            <person name="Hilario E."/>
            <person name="Nardozza S."/>
            <person name="Fraser L."/>
            <person name="Peng Y."/>
            <person name="Gunaseelan K."/>
            <person name="Simpson R."/>
            <person name="Tahir J."/>
            <person name="Deroles S.C."/>
            <person name="Templeton K."/>
            <person name="Luo Z."/>
            <person name="Davy M."/>
            <person name="Cheng C."/>
            <person name="McNeilage M."/>
            <person name="Scaglione D."/>
            <person name="Liu Y."/>
            <person name="Zhang Q."/>
            <person name="Datson P."/>
            <person name="De Silva N."/>
            <person name="Gardiner S.E."/>
            <person name="Bassett H."/>
            <person name="Chagne D."/>
            <person name="McCallum J."/>
            <person name="Dzierzon H."/>
            <person name="Deng C."/>
            <person name="Wang Y.Y."/>
            <person name="Barron L."/>
            <person name="Manako K."/>
            <person name="Bowen J."/>
            <person name="Foster T.M."/>
            <person name="Erridge Z.A."/>
            <person name="Tiffin H."/>
            <person name="Waite C.N."/>
            <person name="Davies K.M."/>
            <person name="Grierson E.P."/>
            <person name="Laing W.A."/>
            <person name="Kirk R."/>
            <person name="Chen X."/>
            <person name="Wood M."/>
            <person name="Montefiori M."/>
            <person name="Brummell D.A."/>
            <person name="Schwinn K.E."/>
            <person name="Catanach A."/>
            <person name="Fullerton C."/>
            <person name="Li D."/>
            <person name="Meiyalaghan S."/>
            <person name="Nieuwenhuizen N."/>
            <person name="Read N."/>
            <person name="Prakash R."/>
            <person name="Hunter D."/>
            <person name="Zhang H."/>
            <person name="McKenzie M."/>
            <person name="Knabel M."/>
            <person name="Harris A."/>
            <person name="Allan A.C."/>
            <person name="Gleave A."/>
            <person name="Chen A."/>
            <person name="Janssen B.J."/>
            <person name="Plunkett B."/>
            <person name="Ampomah-Dwamena C."/>
            <person name="Voogd C."/>
            <person name="Leif D."/>
            <person name="Lafferty D."/>
            <person name="Souleyre E.J.F."/>
            <person name="Varkonyi-Gasic E."/>
            <person name="Gambi F."/>
            <person name="Hanley J."/>
            <person name="Yao J.L."/>
            <person name="Cheung J."/>
            <person name="David K.M."/>
            <person name="Warren B."/>
            <person name="Marsh K."/>
            <person name="Snowden K.C."/>
            <person name="Lin-Wang K."/>
            <person name="Brian L."/>
            <person name="Martinez-Sanchez M."/>
            <person name="Wang M."/>
            <person name="Ileperuma N."/>
            <person name="Macnee N."/>
            <person name="Campin R."/>
            <person name="McAtee P."/>
            <person name="Drummond R.S.M."/>
            <person name="Espley R.V."/>
            <person name="Ireland H.S."/>
            <person name="Wu R."/>
            <person name="Atkinson R.G."/>
            <person name="Karunairetnam S."/>
            <person name="Bulley S."/>
            <person name="Chunkath S."/>
            <person name="Hanley Z."/>
            <person name="Storey R."/>
            <person name="Thrimawithana A.H."/>
            <person name="Thomson S."/>
            <person name="David C."/>
            <person name="Testolin R."/>
            <person name="Huang H."/>
            <person name="Hellens R.P."/>
            <person name="Schaffer R.J."/>
        </authorList>
    </citation>
    <scope>NUCLEOTIDE SEQUENCE [LARGE SCALE GENOMIC DNA]</scope>
    <source>
        <strain evidence="3">cv. Red5</strain>
    </source>
</reference>
<proteinExistence type="predicted"/>
<dbReference type="Gene3D" id="2.60.200.20">
    <property type="match status" value="1"/>
</dbReference>
<dbReference type="Gramene" id="PSR96169">
    <property type="protein sequence ID" value="PSR96169"/>
    <property type="gene ID" value="CEY00_Acc22304"/>
</dbReference>
<feature type="region of interest" description="Disordered" evidence="1">
    <location>
        <begin position="191"/>
        <end position="294"/>
    </location>
</feature>
<dbReference type="Proteomes" id="UP000241394">
    <property type="component" value="Chromosome LG23"/>
</dbReference>
<protein>
    <submittedName>
        <fullName evidence="2">RNA polymerase-associated protein</fullName>
    </submittedName>
</protein>
<feature type="compositionally biased region" description="Acidic residues" evidence="1">
    <location>
        <begin position="283"/>
        <end position="294"/>
    </location>
</feature>